<dbReference type="GO" id="GO:0016592">
    <property type="term" value="C:mediator complex"/>
    <property type="evidence" value="ECO:0007669"/>
    <property type="project" value="UniProtKB-UniRule"/>
</dbReference>
<dbReference type="InterPro" id="IPR013947">
    <property type="entry name" value="Mediator_Med14"/>
</dbReference>
<evidence type="ECO:0000256" key="1">
    <source>
        <dbReference type="ARBA" id="ARBA00004123"/>
    </source>
</evidence>
<comment type="function">
    <text evidence="9">Component of the Mediator complex, a coactivator involved in the regulated transcription of nearly all RNA polymerase II-dependent genes. Mediator functions as a bridge to convey information from gene-specific regulatory proteins to the basal RNA polymerase II transcription machinery. Mediator is recruited to promoters by direct interactions with regulatory proteins and serves as a scaffold for the assembly of a functional preinitiation complex with RNA polymerase II and the general transcription factors.</text>
</comment>
<reference evidence="12" key="2">
    <citation type="submission" date="2015-01" db="EMBL/GenBank/DDBJ databases">
        <title>Evolutionary Origins and Diversification of the Mycorrhizal Mutualists.</title>
        <authorList>
            <consortium name="DOE Joint Genome Institute"/>
            <consortium name="Mycorrhizal Genomics Consortium"/>
            <person name="Kohler A."/>
            <person name="Kuo A."/>
            <person name="Nagy L.G."/>
            <person name="Floudas D."/>
            <person name="Copeland A."/>
            <person name="Barry K.W."/>
            <person name="Cichocki N."/>
            <person name="Veneault-Fourrey C."/>
            <person name="LaButti K."/>
            <person name="Lindquist E.A."/>
            <person name="Lipzen A."/>
            <person name="Lundell T."/>
            <person name="Morin E."/>
            <person name="Murat C."/>
            <person name="Riley R."/>
            <person name="Ohm R."/>
            <person name="Sun H."/>
            <person name="Tunlid A."/>
            <person name="Henrissat B."/>
            <person name="Grigoriev I.V."/>
            <person name="Hibbett D.S."/>
            <person name="Martin F."/>
        </authorList>
    </citation>
    <scope>NUCLEOTIDE SEQUENCE [LARGE SCALE GENOMIC DNA]</scope>
    <source>
        <strain evidence="12">Foug A</strain>
    </source>
</reference>
<dbReference type="STRING" id="1036808.A0A0C3DDY4"/>
<comment type="subunit">
    <text evidence="9">Component of the Mediator complex.</text>
</comment>
<keyword evidence="6 9" id="KW-0804">Transcription</keyword>
<comment type="similarity">
    <text evidence="2 9">Belongs to the Mediator complex subunit 14 family.</text>
</comment>
<gene>
    <name evidence="11" type="ORF">SCLCIDRAFT_1218278</name>
</gene>
<dbReference type="Pfam" id="PF08638">
    <property type="entry name" value="Med14"/>
    <property type="match status" value="1"/>
</dbReference>
<dbReference type="GO" id="GO:0070847">
    <property type="term" value="C:core mediator complex"/>
    <property type="evidence" value="ECO:0007669"/>
    <property type="project" value="TreeGrafter"/>
</dbReference>
<dbReference type="OrthoDB" id="205099at2759"/>
<dbReference type="Proteomes" id="UP000053989">
    <property type="component" value="Unassembled WGS sequence"/>
</dbReference>
<protein>
    <recommendedName>
        <fullName evidence="3 9">Mediator of RNA polymerase II transcription subunit 14</fullName>
    </recommendedName>
    <alternativeName>
        <fullName evidence="8 9">Mediator complex subunit 14</fullName>
    </alternativeName>
</protein>
<reference evidence="11 12" key="1">
    <citation type="submission" date="2014-04" db="EMBL/GenBank/DDBJ databases">
        <authorList>
            <consortium name="DOE Joint Genome Institute"/>
            <person name="Kuo A."/>
            <person name="Kohler A."/>
            <person name="Nagy L.G."/>
            <person name="Floudas D."/>
            <person name="Copeland A."/>
            <person name="Barry K.W."/>
            <person name="Cichocki N."/>
            <person name="Veneault-Fourrey C."/>
            <person name="LaButti K."/>
            <person name="Lindquist E.A."/>
            <person name="Lipzen A."/>
            <person name="Lundell T."/>
            <person name="Morin E."/>
            <person name="Murat C."/>
            <person name="Sun H."/>
            <person name="Tunlid A."/>
            <person name="Henrissat B."/>
            <person name="Grigoriev I.V."/>
            <person name="Hibbett D.S."/>
            <person name="Martin F."/>
            <person name="Nordberg H.P."/>
            <person name="Cantor M.N."/>
            <person name="Hua S.X."/>
        </authorList>
    </citation>
    <scope>NUCLEOTIDE SEQUENCE [LARGE SCALE GENOMIC DNA]</scope>
    <source>
        <strain evidence="11 12">Foug A</strain>
    </source>
</reference>
<evidence type="ECO:0000256" key="5">
    <source>
        <dbReference type="ARBA" id="ARBA00023159"/>
    </source>
</evidence>
<organism evidence="11 12">
    <name type="scientific">Scleroderma citrinum Foug A</name>
    <dbReference type="NCBI Taxonomy" id="1036808"/>
    <lineage>
        <taxon>Eukaryota</taxon>
        <taxon>Fungi</taxon>
        <taxon>Dikarya</taxon>
        <taxon>Basidiomycota</taxon>
        <taxon>Agaricomycotina</taxon>
        <taxon>Agaricomycetes</taxon>
        <taxon>Agaricomycetidae</taxon>
        <taxon>Boletales</taxon>
        <taxon>Sclerodermatineae</taxon>
        <taxon>Sclerodermataceae</taxon>
        <taxon>Scleroderma</taxon>
    </lineage>
</organism>
<evidence type="ECO:0000256" key="6">
    <source>
        <dbReference type="ARBA" id="ARBA00023163"/>
    </source>
</evidence>
<evidence type="ECO:0000256" key="7">
    <source>
        <dbReference type="ARBA" id="ARBA00023242"/>
    </source>
</evidence>
<keyword evidence="12" id="KW-1185">Reference proteome</keyword>
<sequence>MEVATVNGVERKSEGFTQMPAVVANGLNGHYASEPSLEQLETELPVVLEGQVSLGELLSRVVQAIYAELVELAETLPNMSDSARKRTLADWVVKTKRQVVKLYAITKWARDAETVQKCMNITAFLMNQNQQFKDVVDRLTYAKESLDPARLRNHDLLTSLDVLTSGTYKRLPSGIKKSIIPVSPLTDAEVIKTLSDMEDTIRYRLRMTEIIPVEMSQHRIAGGRVHFTAPNLFETSICLRGAEPDDGWFFVSVRFLITVCGDMTGTHEFPQEPTGTLKRHITDEANLRMAYYLPLPETTEALPNVDIPERPKLPEGTVDAPLVRLYNFLQMMSLSYQLEILWYQAQRMRSLGWADYLKVEMLGNRKTLSISYWMRPTPQNVPGSQKLNRMTLPPYGGTLTISILESRAAQQAGGGPARTPTARMLAELQQRAKLGDARPSEEVEGLKFDVRWEPMKRTLGVLINQEEAMAIMGVLQVDSDNLDFEGMLFRVINVHARSILKEFQHQLQTGPNRNVFSPEGKVVLDSRGHHVQLRVHLCADEVVVISIDTRTGRMNLHDTGDLAAAGRGPRFTVITNQLNEDPSALLRKLLGLRIQTITDLMEQKAKYLGFQVFRHRNFSAEEIKKLGPAAMGAMYIQLARFPTHYLVLVITEEDFRYALISVKVLSDTMFGNMIMEDIGWLDVRRIRGDRRVGTSGAVTISPFCFQASQRRKRITGDHDLRREDNFNLDTQTLRELYAYCCARVAYTKVEQQFKHRGIPYTHVNPTSQFPQSSEFSHTQSLLARSVPALCVQSSDILSGAPAAEAAMPNIRVIPLNWWSDKKAQVVTCVKLKYVQQPVGKRAAARASSNVIRPSKRIIYDATEAVVSFLSENVDTCVDEFLEEWARVSKMVVIAREIARMGKEKKWQDVRLLSFDLQTVEFAYAADYTVSISCTDQLSPTGGSFELRFSRSTPVFASMHPTSLAPPPVSFLSRPRRTNPHEEAEPYLRQILRHGPLASSLYRLVGLLRDTLPVVVELDRMTTTAREELHPSSGRRRSNTGTKSNTDELWFDTFVKGLGWWRVLYGDLRHALDLRLMTNKRIAILDASHSLFQGSSDVRPQAEAEALGFQHIPDFRSLVVEAMRAAQPPGAASRGLVAAVDVGAVCEGNAVGPVLRALHGRVLKKLKGG</sequence>
<keyword evidence="5 9" id="KW-0010">Activator</keyword>
<dbReference type="EMBL" id="KN822080">
    <property type="protein sequence ID" value="KIM58925.1"/>
    <property type="molecule type" value="Genomic_DNA"/>
</dbReference>
<dbReference type="HOGENOM" id="CLU_004632_0_0_1"/>
<dbReference type="InParanoid" id="A0A0C3DDY4"/>
<dbReference type="AlphaFoldDB" id="A0A0C3DDY4"/>
<dbReference type="PANTHER" id="PTHR12809">
    <property type="entry name" value="MEDIATOR COMPLEX SUBUNIT"/>
    <property type="match status" value="1"/>
</dbReference>
<comment type="subcellular location">
    <subcellularLocation>
        <location evidence="1 9">Nucleus</location>
    </subcellularLocation>
</comment>
<evidence type="ECO:0000256" key="9">
    <source>
        <dbReference type="RuleBase" id="RU365082"/>
    </source>
</evidence>
<feature type="domain" description="Mediator complex subunit MED14 N-terminal" evidence="10">
    <location>
        <begin position="51"/>
        <end position="240"/>
    </location>
</feature>
<evidence type="ECO:0000256" key="8">
    <source>
        <dbReference type="ARBA" id="ARBA00032007"/>
    </source>
</evidence>
<keyword evidence="4 9" id="KW-0805">Transcription regulation</keyword>
<evidence type="ECO:0000256" key="4">
    <source>
        <dbReference type="ARBA" id="ARBA00023015"/>
    </source>
</evidence>
<evidence type="ECO:0000259" key="10">
    <source>
        <dbReference type="Pfam" id="PF08638"/>
    </source>
</evidence>
<evidence type="ECO:0000256" key="3">
    <source>
        <dbReference type="ARBA" id="ARBA00019619"/>
    </source>
</evidence>
<proteinExistence type="inferred from homology"/>
<evidence type="ECO:0000313" key="12">
    <source>
        <dbReference type="Proteomes" id="UP000053989"/>
    </source>
</evidence>
<name>A0A0C3DDY4_9AGAM</name>
<evidence type="ECO:0000256" key="2">
    <source>
        <dbReference type="ARBA" id="ARBA00007813"/>
    </source>
</evidence>
<dbReference type="InterPro" id="IPR055122">
    <property type="entry name" value="Med14_N"/>
</dbReference>
<dbReference type="FunCoup" id="A0A0C3DDY4">
    <property type="interactions" value="21"/>
</dbReference>
<evidence type="ECO:0000313" key="11">
    <source>
        <dbReference type="EMBL" id="KIM58925.1"/>
    </source>
</evidence>
<keyword evidence="7 9" id="KW-0539">Nucleus</keyword>
<dbReference type="GO" id="GO:0003712">
    <property type="term" value="F:transcription coregulator activity"/>
    <property type="evidence" value="ECO:0007669"/>
    <property type="project" value="UniProtKB-UniRule"/>
</dbReference>
<dbReference type="GO" id="GO:0006357">
    <property type="term" value="P:regulation of transcription by RNA polymerase II"/>
    <property type="evidence" value="ECO:0007669"/>
    <property type="project" value="InterPro"/>
</dbReference>
<accession>A0A0C3DDY4</accession>
<dbReference type="PANTHER" id="PTHR12809:SF2">
    <property type="entry name" value="MEDIATOR OF RNA POLYMERASE II TRANSCRIPTION SUBUNIT 14"/>
    <property type="match status" value="1"/>
</dbReference>